<name>A0A6J5W4F0_PRUAR</name>
<evidence type="ECO:0000313" key="1">
    <source>
        <dbReference type="EMBL" id="CAB4262751.1"/>
    </source>
</evidence>
<evidence type="ECO:0000313" key="4">
    <source>
        <dbReference type="Proteomes" id="UP000507245"/>
    </source>
</evidence>
<reference evidence="4" key="1">
    <citation type="journal article" date="2020" name="Genome Biol.">
        <title>Gamete binning: chromosome-level and haplotype-resolved genome assembly enabled by high-throughput single-cell sequencing of gamete genomes.</title>
        <authorList>
            <person name="Campoy J.A."/>
            <person name="Sun H."/>
            <person name="Goel M."/>
            <person name="Jiao W.-B."/>
            <person name="Folz-Donahue K."/>
            <person name="Wang N."/>
            <person name="Rubio M."/>
            <person name="Liu C."/>
            <person name="Kukat C."/>
            <person name="Ruiz D."/>
            <person name="Huettel B."/>
            <person name="Schneeberger K."/>
        </authorList>
    </citation>
    <scope>NUCLEOTIDE SEQUENCE [LARGE SCALE GENOMIC DNA]</scope>
    <source>
        <strain evidence="4">cv. Rojo Pasion</strain>
    </source>
</reference>
<dbReference type="Proteomes" id="UP000507222">
    <property type="component" value="Unassembled WGS sequence"/>
</dbReference>
<dbReference type="OrthoDB" id="754229at2759"/>
<dbReference type="AlphaFoldDB" id="A0A6J5W4F0"/>
<evidence type="ECO:0000313" key="2">
    <source>
        <dbReference type="EMBL" id="CAB4294737.1"/>
    </source>
</evidence>
<reference evidence="2 3" key="2">
    <citation type="submission" date="2020-05" db="EMBL/GenBank/DDBJ databases">
        <authorList>
            <person name="Campoy J."/>
            <person name="Schneeberger K."/>
            <person name="Spophaly S."/>
        </authorList>
    </citation>
    <scope>NUCLEOTIDE SEQUENCE [LARGE SCALE GENOMIC DNA]</scope>
    <source>
        <strain evidence="2">PruArmRojPasFocal</strain>
    </source>
</reference>
<organism evidence="2 4">
    <name type="scientific">Prunus armeniaca</name>
    <name type="common">Apricot</name>
    <name type="synonym">Armeniaca vulgaris</name>
    <dbReference type="NCBI Taxonomy" id="36596"/>
    <lineage>
        <taxon>Eukaryota</taxon>
        <taxon>Viridiplantae</taxon>
        <taxon>Streptophyta</taxon>
        <taxon>Embryophyta</taxon>
        <taxon>Tracheophyta</taxon>
        <taxon>Spermatophyta</taxon>
        <taxon>Magnoliopsida</taxon>
        <taxon>eudicotyledons</taxon>
        <taxon>Gunneridae</taxon>
        <taxon>Pentapetalae</taxon>
        <taxon>rosids</taxon>
        <taxon>fabids</taxon>
        <taxon>Rosales</taxon>
        <taxon>Rosaceae</taxon>
        <taxon>Amygdaloideae</taxon>
        <taxon>Amygdaleae</taxon>
        <taxon>Prunus</taxon>
    </lineage>
</organism>
<proteinExistence type="predicted"/>
<keyword evidence="4" id="KW-1185">Reference proteome</keyword>
<evidence type="ECO:0000313" key="3">
    <source>
        <dbReference type="Proteomes" id="UP000507222"/>
    </source>
</evidence>
<dbReference type="EMBL" id="CAEKDK010000001">
    <property type="protein sequence ID" value="CAB4262751.1"/>
    <property type="molecule type" value="Genomic_DNA"/>
</dbReference>
<dbReference type="EMBL" id="CAEKKB010000001">
    <property type="protein sequence ID" value="CAB4294737.1"/>
    <property type="molecule type" value="Genomic_DNA"/>
</dbReference>
<sequence>MFMVLLMNQKLYIESMIYQTLDLYLDSYLTPERCDRKSIPQSEDGFPSLWKDGTCKLDEFIRKNAEAIYAANLNLLAFSGQKLRGERLVLMVWKSPVCSWAA</sequence>
<dbReference type="Proteomes" id="UP000507245">
    <property type="component" value="Unassembled WGS sequence"/>
</dbReference>
<gene>
    <name evidence="1" type="ORF">CURHAP_LOCUS2151</name>
    <name evidence="2" type="ORF">ORAREDHAP_LOCUS5738</name>
</gene>
<accession>A0A6J5W4F0</accession>
<protein>
    <submittedName>
        <fullName evidence="2">Uncharacterized protein</fullName>
    </submittedName>
</protein>